<gene>
    <name evidence="1" type="ORF">EVA_13894</name>
</gene>
<name>J9FU03_9ZZZZ</name>
<dbReference type="GO" id="GO:0003743">
    <property type="term" value="F:translation initiation factor activity"/>
    <property type="evidence" value="ECO:0007669"/>
    <property type="project" value="UniProtKB-KW"/>
</dbReference>
<dbReference type="InterPro" id="IPR027363">
    <property type="entry name" value="M1Pi_N"/>
</dbReference>
<dbReference type="Pfam" id="PF01008">
    <property type="entry name" value="IF-2B"/>
    <property type="match status" value="1"/>
</dbReference>
<reference evidence="1" key="1">
    <citation type="journal article" date="2012" name="PLoS ONE">
        <title>Gene sets for utilization of primary and secondary nutrition supplies in the distal gut of endangered iberian lynx.</title>
        <authorList>
            <person name="Alcaide M."/>
            <person name="Messina E."/>
            <person name="Richter M."/>
            <person name="Bargiela R."/>
            <person name="Peplies J."/>
            <person name="Huws S.A."/>
            <person name="Newbold C.J."/>
            <person name="Golyshin P.N."/>
            <person name="Simon M.A."/>
            <person name="Lopez G."/>
            <person name="Yakimov M.M."/>
            <person name="Ferrer M."/>
        </authorList>
    </citation>
    <scope>NUCLEOTIDE SEQUENCE</scope>
</reference>
<organism evidence="1">
    <name type="scientific">gut metagenome</name>
    <dbReference type="NCBI Taxonomy" id="749906"/>
    <lineage>
        <taxon>unclassified sequences</taxon>
        <taxon>metagenomes</taxon>
        <taxon>organismal metagenomes</taxon>
    </lineage>
</organism>
<dbReference type="EMBL" id="AMCI01004480">
    <property type="protein sequence ID" value="EJW97998.1"/>
    <property type="molecule type" value="Genomic_DNA"/>
</dbReference>
<protein>
    <submittedName>
        <fullName evidence="1">Translation initiation factor, aIF-2BI family</fullName>
    </submittedName>
</protein>
<comment type="caution">
    <text evidence="1">The sequence shown here is derived from an EMBL/GenBank/DDBJ whole genome shotgun (WGS) entry which is preliminary data.</text>
</comment>
<sequence length="101" mass="11242">MVVTMRWEKGKLVLLDQTKLPQSTEYIVCEDYKRVKVAIERLEVRGAPAIGAAAAYAMLMGIEEAGKRPDFIGTLTRIKDDLISARPTAVNLSWAANLMFD</sequence>
<dbReference type="SUPFAM" id="SSF100950">
    <property type="entry name" value="NagB/RpiA/CoA transferase-like"/>
    <property type="match status" value="1"/>
</dbReference>
<accession>J9FU03</accession>
<evidence type="ECO:0000313" key="1">
    <source>
        <dbReference type="EMBL" id="EJW97998.1"/>
    </source>
</evidence>
<keyword evidence="1" id="KW-0648">Protein biosynthesis</keyword>
<dbReference type="PANTHER" id="PTHR43475:SF1">
    <property type="entry name" value="METHYLTHIORIBOSE-1-PHOSPHATE ISOMERASE"/>
    <property type="match status" value="1"/>
</dbReference>
<dbReference type="InterPro" id="IPR037171">
    <property type="entry name" value="NagB/RpiA_transferase-like"/>
</dbReference>
<dbReference type="InterPro" id="IPR000649">
    <property type="entry name" value="IF-2B-related"/>
</dbReference>
<proteinExistence type="predicted"/>
<dbReference type="Gene3D" id="1.20.120.420">
    <property type="entry name" value="translation initiation factor eif-2b, domain 1"/>
    <property type="match status" value="1"/>
</dbReference>
<keyword evidence="1" id="KW-0396">Initiation factor</keyword>
<dbReference type="AlphaFoldDB" id="J9FU03"/>
<dbReference type="PANTHER" id="PTHR43475">
    <property type="entry name" value="METHYLTHIORIBOSE-1-PHOSPHATE ISOMERASE"/>
    <property type="match status" value="1"/>
</dbReference>
<dbReference type="GO" id="GO:0019509">
    <property type="term" value="P:L-methionine salvage from methylthioadenosine"/>
    <property type="evidence" value="ECO:0007669"/>
    <property type="project" value="TreeGrafter"/>
</dbReference>
<dbReference type="GO" id="GO:0046523">
    <property type="term" value="F:S-methyl-5-thioribose-1-phosphate isomerase activity"/>
    <property type="evidence" value="ECO:0007669"/>
    <property type="project" value="TreeGrafter"/>
</dbReference>